<feature type="region of interest" description="Disordered" evidence="1">
    <location>
        <begin position="339"/>
        <end position="364"/>
    </location>
</feature>
<evidence type="ECO:0000313" key="3">
    <source>
        <dbReference type="RefSeq" id="XP_033464966.1"/>
    </source>
</evidence>
<dbReference type="Proteomes" id="UP000504637">
    <property type="component" value="Unplaced"/>
</dbReference>
<organism evidence="3">
    <name type="scientific">Dissoconium aciculare CBS 342.82</name>
    <dbReference type="NCBI Taxonomy" id="1314786"/>
    <lineage>
        <taxon>Eukaryota</taxon>
        <taxon>Fungi</taxon>
        <taxon>Dikarya</taxon>
        <taxon>Ascomycota</taxon>
        <taxon>Pezizomycotina</taxon>
        <taxon>Dothideomycetes</taxon>
        <taxon>Dothideomycetidae</taxon>
        <taxon>Mycosphaerellales</taxon>
        <taxon>Dissoconiaceae</taxon>
        <taxon>Dissoconium</taxon>
    </lineage>
</organism>
<feature type="compositionally biased region" description="Low complexity" evidence="1">
    <location>
        <begin position="279"/>
        <end position="292"/>
    </location>
</feature>
<dbReference type="GeneID" id="54364525"/>
<accession>A0A6J3MJ74</accession>
<name>A0A6J3MJ74_9PEZI</name>
<feature type="compositionally biased region" description="Polar residues" evidence="1">
    <location>
        <begin position="308"/>
        <end position="319"/>
    </location>
</feature>
<dbReference type="RefSeq" id="XP_033464966.1">
    <property type="nucleotide sequence ID" value="XM_033606725.1"/>
</dbReference>
<sequence length="434" mass="48032">MYSLRNPRPLGMQVHAVPESERFVDETGRRLPWGYEYTPNTVNEAEQQNEQEKGPFGRNSRRSRTGLSRSRSKTAEPRREEDRQRAENVAAEDAVFGSLRRVTAKDDGRRDAAADSDALNAGARLHQEAEVEPTEVLLYGFGEDLQWAAIDFYERVSNGLVLEDYDRQPPGQRYDASLSLGRAAAQNTLSRAAMRKRNKYAGGNHWIKITFDSRQAAELAIASGPHIIKGYLVYAEPYQNRGPQRDEPVLATQAGAQVTSDVLPATFSTENMDISPDGSPSTLSSTTATAMSGPIGSRSSRTRLGLNDSPTNSDSTIRGNLISQPARPLAQPLFAPRSNTTAFQRSSQVQPQARRARIEGTTPATVLPADMALAPKQPQPSWSSWIGASEIIGSALPRKEDGSFDWNRASLYWRIFFYIDMLFGTDFCGLRTEE</sequence>
<evidence type="ECO:0008006" key="4">
    <source>
        <dbReference type="Google" id="ProtNLM"/>
    </source>
</evidence>
<feature type="compositionally biased region" description="Basic and acidic residues" evidence="1">
    <location>
        <begin position="73"/>
        <end position="86"/>
    </location>
</feature>
<gene>
    <name evidence="3" type="ORF">K489DRAFT_392229</name>
</gene>
<proteinExistence type="predicted"/>
<dbReference type="AlphaFoldDB" id="A0A6J3MJ74"/>
<feature type="compositionally biased region" description="Polar residues" evidence="1">
    <location>
        <begin position="38"/>
        <end position="48"/>
    </location>
</feature>
<feature type="region of interest" description="Disordered" evidence="1">
    <location>
        <begin position="271"/>
        <end position="319"/>
    </location>
</feature>
<reference evidence="3" key="1">
    <citation type="submission" date="2020-01" db="EMBL/GenBank/DDBJ databases">
        <authorList>
            <consortium name="DOE Joint Genome Institute"/>
            <person name="Haridas S."/>
            <person name="Albert R."/>
            <person name="Binder M."/>
            <person name="Bloem J."/>
            <person name="Labutti K."/>
            <person name="Salamov A."/>
            <person name="Andreopoulos B."/>
            <person name="Baker S.E."/>
            <person name="Barry K."/>
            <person name="Bills G."/>
            <person name="Bluhm B.H."/>
            <person name="Cannon C."/>
            <person name="Castanera R."/>
            <person name="Culley D.E."/>
            <person name="Daum C."/>
            <person name="Ezra D."/>
            <person name="Gonzalez J.B."/>
            <person name="Henrissat B."/>
            <person name="Kuo A."/>
            <person name="Liang C."/>
            <person name="Lipzen A."/>
            <person name="Lutzoni F."/>
            <person name="Magnuson J."/>
            <person name="Mondo S."/>
            <person name="Nolan M."/>
            <person name="Ohm R."/>
            <person name="Pangilinan J."/>
            <person name="Park H.-J."/>
            <person name="Ramirez L."/>
            <person name="Alfaro M."/>
            <person name="Sun H."/>
            <person name="Tritt A."/>
            <person name="Yoshinaga Y."/>
            <person name="Zwiers L.-H."/>
            <person name="Turgeon B.G."/>
            <person name="Goodwin S.B."/>
            <person name="Spatafora J.W."/>
            <person name="Crous P.W."/>
            <person name="Grigoriev I.V."/>
        </authorList>
    </citation>
    <scope>NUCLEOTIDE SEQUENCE</scope>
    <source>
        <strain evidence="3">CBS 342.82</strain>
    </source>
</reference>
<protein>
    <recommendedName>
        <fullName evidence="4">Nucleoporin NUP53</fullName>
    </recommendedName>
</protein>
<reference evidence="3" key="3">
    <citation type="submission" date="2025-08" db="UniProtKB">
        <authorList>
            <consortium name="RefSeq"/>
        </authorList>
    </citation>
    <scope>IDENTIFICATION</scope>
    <source>
        <strain evidence="3">CBS 342.82</strain>
    </source>
</reference>
<evidence type="ECO:0000313" key="2">
    <source>
        <dbReference type="Proteomes" id="UP000504637"/>
    </source>
</evidence>
<dbReference type="OrthoDB" id="8033832at2759"/>
<dbReference type="Gene3D" id="3.30.70.330">
    <property type="match status" value="1"/>
</dbReference>
<feature type="compositionally biased region" description="Polar residues" evidence="1">
    <location>
        <begin position="339"/>
        <end position="351"/>
    </location>
</feature>
<evidence type="ECO:0000256" key="1">
    <source>
        <dbReference type="SAM" id="MobiDB-lite"/>
    </source>
</evidence>
<dbReference type="InterPro" id="IPR012677">
    <property type="entry name" value="Nucleotide-bd_a/b_plait_sf"/>
</dbReference>
<reference evidence="3" key="2">
    <citation type="submission" date="2020-04" db="EMBL/GenBank/DDBJ databases">
        <authorList>
            <consortium name="NCBI Genome Project"/>
        </authorList>
    </citation>
    <scope>NUCLEOTIDE SEQUENCE</scope>
    <source>
        <strain evidence="3">CBS 342.82</strain>
    </source>
</reference>
<keyword evidence="2" id="KW-1185">Reference proteome</keyword>
<feature type="region of interest" description="Disordered" evidence="1">
    <location>
        <begin position="29"/>
        <end position="89"/>
    </location>
</feature>